<feature type="region of interest" description="Disordered" evidence="3">
    <location>
        <begin position="92"/>
        <end position="114"/>
    </location>
</feature>
<feature type="domain" description="VASt" evidence="5">
    <location>
        <begin position="312"/>
        <end position="505"/>
    </location>
</feature>
<dbReference type="InterPro" id="IPR031968">
    <property type="entry name" value="VASt"/>
</dbReference>
<evidence type="ECO:0000256" key="1">
    <source>
        <dbReference type="ARBA" id="ARBA00004370"/>
    </source>
</evidence>
<keyword evidence="7" id="KW-1185">Reference proteome</keyword>
<evidence type="ECO:0000256" key="4">
    <source>
        <dbReference type="SAM" id="Phobius"/>
    </source>
</evidence>
<reference evidence="6 7" key="1">
    <citation type="submission" date="2024-10" db="EMBL/GenBank/DDBJ databases">
        <title>Updated reference genomes for cyclostephanoid diatoms.</title>
        <authorList>
            <person name="Roberts W.R."/>
            <person name="Alverson A.J."/>
        </authorList>
    </citation>
    <scope>NUCLEOTIDE SEQUENCE [LARGE SCALE GENOMIC DNA]</scope>
    <source>
        <strain evidence="6 7">AJA228-03</strain>
    </source>
</reference>
<proteinExistence type="predicted"/>
<comment type="subcellular location">
    <subcellularLocation>
        <location evidence="1">Membrane</location>
    </subcellularLocation>
</comment>
<evidence type="ECO:0000313" key="7">
    <source>
        <dbReference type="Proteomes" id="UP001530377"/>
    </source>
</evidence>
<comment type="caution">
    <text evidence="6">The sequence shown here is derived from an EMBL/GenBank/DDBJ whole genome shotgun (WGS) entry which is preliminary data.</text>
</comment>
<evidence type="ECO:0000313" key="6">
    <source>
        <dbReference type="EMBL" id="KAL3811987.1"/>
    </source>
</evidence>
<organism evidence="6 7">
    <name type="scientific">Cyclostephanos tholiformis</name>
    <dbReference type="NCBI Taxonomy" id="382380"/>
    <lineage>
        <taxon>Eukaryota</taxon>
        <taxon>Sar</taxon>
        <taxon>Stramenopiles</taxon>
        <taxon>Ochrophyta</taxon>
        <taxon>Bacillariophyta</taxon>
        <taxon>Coscinodiscophyceae</taxon>
        <taxon>Thalassiosirophycidae</taxon>
        <taxon>Stephanodiscales</taxon>
        <taxon>Stephanodiscaceae</taxon>
        <taxon>Cyclostephanos</taxon>
    </lineage>
</organism>
<dbReference type="Proteomes" id="UP001530377">
    <property type="component" value="Unassembled WGS sequence"/>
</dbReference>
<dbReference type="PANTHER" id="PTHR47666:SF1">
    <property type="entry name" value="PROTEIN VASCULAR ASSOCIATED DEATH 1, CHLOROPLASTIC"/>
    <property type="match status" value="1"/>
</dbReference>
<dbReference type="EMBL" id="JALLPB020000223">
    <property type="protein sequence ID" value="KAL3811987.1"/>
    <property type="molecule type" value="Genomic_DNA"/>
</dbReference>
<gene>
    <name evidence="6" type="ORF">ACHAXA_009605</name>
</gene>
<evidence type="ECO:0000259" key="5">
    <source>
        <dbReference type="PROSITE" id="PS51778"/>
    </source>
</evidence>
<protein>
    <recommendedName>
        <fullName evidence="5">VASt domain-containing protein</fullName>
    </recommendedName>
</protein>
<accession>A0ABD3RI24</accession>
<name>A0ABD3RI24_9STRA</name>
<dbReference type="Pfam" id="PF16016">
    <property type="entry name" value="VASt"/>
    <property type="match status" value="1"/>
</dbReference>
<sequence>MGGGELVNTSSCALRLAVGEKPTDEKEEDQGPTTELLVEFADRIMVAEKLSEDFTDRSRPLDRGDSSFSCIQCQQDAIASEIKDSVFASFESETDDTSSTTTASKDDVTNSAHVATSKTAISTSCAMGYSITARKSDEAVQVMSMLEPASAERSVLTHNGPRSGVEIAQHLVATLTIPSSPISNSTRNELGESEKKVRTKNPFDSFGEYVVNLFQKTIVYEEELELQQTQRNLQLNTPKLEALAAVEAISGFRNYSDVKRELRASFNETDKDRTKKNERLDHDTPTETKTSKKLWEERWATFFQEKDKVKLNESAIVSLALPWSVDEFYKHILADDASHSFDTFMRNIGELNVVTTPWDSTRTPVEPAASESSSRTIHYTHPVNVPMAPPTAKACKQQRCNKFGNAGLCLETCTVVEDVPMTDCFVVDDRLWLDIYSSSSFFVKKGTLFRAIIEKATRKEYAIFWNQFAHMVRGLGKESVDTASELRDSSVVLEEEGEEMTSSFTKSSVRRICRRLSSIATKLPSNREGVLLERVKETRGICTFVLDNVRCIRKEIYDNDYAFVAVCAVFFLMISLNVVAIGQMMMLSRFLTKLDARLERIDLNQAIMVTLSNKKVSD</sequence>
<dbReference type="GO" id="GO:0016020">
    <property type="term" value="C:membrane"/>
    <property type="evidence" value="ECO:0007669"/>
    <property type="project" value="UniProtKB-SubCell"/>
</dbReference>
<dbReference type="PANTHER" id="PTHR47666">
    <property type="entry name" value="PROTEIN VASCULAR ASSOCIATED DEATH 1, CHLOROPLASTIC"/>
    <property type="match status" value="1"/>
</dbReference>
<feature type="transmembrane region" description="Helical" evidence="4">
    <location>
        <begin position="561"/>
        <end position="581"/>
    </location>
</feature>
<keyword evidence="4" id="KW-0812">Transmembrane</keyword>
<keyword evidence="4" id="KW-1133">Transmembrane helix</keyword>
<evidence type="ECO:0000256" key="3">
    <source>
        <dbReference type="SAM" id="MobiDB-lite"/>
    </source>
</evidence>
<feature type="region of interest" description="Disordered" evidence="3">
    <location>
        <begin position="269"/>
        <end position="288"/>
    </location>
</feature>
<keyword evidence="2 4" id="KW-0472">Membrane</keyword>
<dbReference type="AlphaFoldDB" id="A0ABD3RI24"/>
<dbReference type="PROSITE" id="PS51778">
    <property type="entry name" value="VAST"/>
    <property type="match status" value="1"/>
</dbReference>
<evidence type="ECO:0000256" key="2">
    <source>
        <dbReference type="ARBA" id="ARBA00023136"/>
    </source>
</evidence>